<dbReference type="AlphaFoldDB" id="A0A5D4XLF1"/>
<sequence length="207" mass="23577">MHPVLPEAQGARRPMPACHLYVLPLVHEDIAKVGISVDPLTRVRAFAARYYECFDLGRSIVIGFDRVVDARRRETQLHRQLRPWNAPPPLVDALRAGGVTEWYRGCASILQAEAERDAGRGHPVWMPALDWWKQRLLDERPLLYEWAEQCLRDVAEDDPPAPAMWSRIVDVLDAWPALGLGVEEALPPHVARRYRRHRAAWHPGLGG</sequence>
<comment type="caution">
    <text evidence="1">The sequence shown here is derived from an EMBL/GenBank/DDBJ whole genome shotgun (WGS) entry which is preliminary data.</text>
</comment>
<gene>
    <name evidence="1" type="ORF">FZO89_03410</name>
</gene>
<keyword evidence="2" id="KW-1185">Reference proteome</keyword>
<organism evidence="1 2">
    <name type="scientific">Luteimonas viscosa</name>
    <dbReference type="NCBI Taxonomy" id="1132694"/>
    <lineage>
        <taxon>Bacteria</taxon>
        <taxon>Pseudomonadati</taxon>
        <taxon>Pseudomonadota</taxon>
        <taxon>Gammaproteobacteria</taxon>
        <taxon>Lysobacterales</taxon>
        <taxon>Lysobacteraceae</taxon>
        <taxon>Luteimonas</taxon>
    </lineage>
</organism>
<accession>A0A5D4XLF1</accession>
<dbReference type="Proteomes" id="UP000324973">
    <property type="component" value="Unassembled WGS sequence"/>
</dbReference>
<dbReference type="EMBL" id="VTFT01000001">
    <property type="protein sequence ID" value="TYT25389.1"/>
    <property type="molecule type" value="Genomic_DNA"/>
</dbReference>
<name>A0A5D4XLF1_9GAMM</name>
<evidence type="ECO:0000313" key="2">
    <source>
        <dbReference type="Proteomes" id="UP000324973"/>
    </source>
</evidence>
<proteinExistence type="predicted"/>
<reference evidence="1 2" key="1">
    <citation type="submission" date="2019-08" db="EMBL/GenBank/DDBJ databases">
        <title>Luteimonas viscosus sp. nov., isolated from soil of a sunflower field.</title>
        <authorList>
            <person name="Jianli Z."/>
            <person name="Ying Z."/>
        </authorList>
    </citation>
    <scope>NUCLEOTIDE SEQUENCE [LARGE SCALE GENOMIC DNA]</scope>
    <source>
        <strain evidence="1 2">XBU10</strain>
    </source>
</reference>
<dbReference type="RefSeq" id="WP_149101940.1">
    <property type="nucleotide sequence ID" value="NZ_VTFT01000001.1"/>
</dbReference>
<dbReference type="OrthoDB" id="5995845at2"/>
<protein>
    <submittedName>
        <fullName evidence="1">GIY-YIG nuclease family protein</fullName>
    </submittedName>
</protein>
<evidence type="ECO:0000313" key="1">
    <source>
        <dbReference type="EMBL" id="TYT25389.1"/>
    </source>
</evidence>